<keyword evidence="8" id="KW-1185">Reference proteome</keyword>
<name>A0A8J2UMS9_9BURK</name>
<evidence type="ECO:0000313" key="7">
    <source>
        <dbReference type="EMBL" id="GGB99360.1"/>
    </source>
</evidence>
<comment type="similarity">
    <text evidence="1">Belongs to the sigma-70 factor family. ECF subfamily.</text>
</comment>
<dbReference type="InterPro" id="IPR013249">
    <property type="entry name" value="RNA_pol_sigma70_r4_t2"/>
</dbReference>
<evidence type="ECO:0000256" key="2">
    <source>
        <dbReference type="ARBA" id="ARBA00023015"/>
    </source>
</evidence>
<comment type="caution">
    <text evidence="7">The sequence shown here is derived from an EMBL/GenBank/DDBJ whole genome shotgun (WGS) entry which is preliminary data.</text>
</comment>
<dbReference type="InterPro" id="IPR013324">
    <property type="entry name" value="RNA_pol_sigma_r3/r4-like"/>
</dbReference>
<keyword evidence="4" id="KW-0804">Transcription</keyword>
<dbReference type="InterPro" id="IPR013325">
    <property type="entry name" value="RNA_pol_sigma_r2"/>
</dbReference>
<dbReference type="GO" id="GO:0006352">
    <property type="term" value="P:DNA-templated transcription initiation"/>
    <property type="evidence" value="ECO:0007669"/>
    <property type="project" value="InterPro"/>
</dbReference>
<dbReference type="NCBIfam" id="NF009180">
    <property type="entry name" value="PRK12528.1"/>
    <property type="match status" value="1"/>
</dbReference>
<dbReference type="SUPFAM" id="SSF88946">
    <property type="entry name" value="Sigma2 domain of RNA polymerase sigma factors"/>
    <property type="match status" value="1"/>
</dbReference>
<dbReference type="GO" id="GO:0016987">
    <property type="term" value="F:sigma factor activity"/>
    <property type="evidence" value="ECO:0007669"/>
    <property type="project" value="UniProtKB-KW"/>
</dbReference>
<dbReference type="SUPFAM" id="SSF88659">
    <property type="entry name" value="Sigma3 and sigma4 domains of RNA polymerase sigma factors"/>
    <property type="match status" value="1"/>
</dbReference>
<dbReference type="FunFam" id="1.10.1740.10:FF:000009">
    <property type="entry name" value="RNA polymerase sigma factor"/>
    <property type="match status" value="1"/>
</dbReference>
<dbReference type="EMBL" id="BMCG01000001">
    <property type="protein sequence ID" value="GGB99360.1"/>
    <property type="molecule type" value="Genomic_DNA"/>
</dbReference>
<dbReference type="Pfam" id="PF04542">
    <property type="entry name" value="Sigma70_r2"/>
    <property type="match status" value="1"/>
</dbReference>
<evidence type="ECO:0000256" key="4">
    <source>
        <dbReference type="ARBA" id="ARBA00023163"/>
    </source>
</evidence>
<evidence type="ECO:0000256" key="3">
    <source>
        <dbReference type="ARBA" id="ARBA00023082"/>
    </source>
</evidence>
<sequence length="169" mass="18711">MSSADSPAHQQLATLYSDHHGWLQSWLRGKLGNAGDAADLAHDTFLRVLVARNAAAIQQPREYLATIARGLVTDRFRRQAIERAWLETLAAQPEPQAVSPETRAIVLETLVAIDRMLDDMGTRAREIFMLAQFEGLTYAQIGARLGISITTVKKHLVRALTHCLILSAE</sequence>
<evidence type="ECO:0000256" key="1">
    <source>
        <dbReference type="ARBA" id="ARBA00010641"/>
    </source>
</evidence>
<dbReference type="InterPro" id="IPR007627">
    <property type="entry name" value="RNA_pol_sigma70_r2"/>
</dbReference>
<feature type="domain" description="RNA polymerase sigma-70 region 2" evidence="5">
    <location>
        <begin position="15"/>
        <end position="80"/>
    </location>
</feature>
<organism evidence="7 8">
    <name type="scientific">Oxalicibacterium flavum</name>
    <dbReference type="NCBI Taxonomy" id="179467"/>
    <lineage>
        <taxon>Bacteria</taxon>
        <taxon>Pseudomonadati</taxon>
        <taxon>Pseudomonadota</taxon>
        <taxon>Betaproteobacteria</taxon>
        <taxon>Burkholderiales</taxon>
        <taxon>Oxalobacteraceae</taxon>
        <taxon>Oxalicibacterium</taxon>
    </lineage>
</organism>
<reference evidence="7" key="1">
    <citation type="journal article" date="2014" name="Int. J. Syst. Evol. Microbiol.">
        <title>Complete genome sequence of Corynebacterium casei LMG S-19264T (=DSM 44701T), isolated from a smear-ripened cheese.</title>
        <authorList>
            <consortium name="US DOE Joint Genome Institute (JGI-PGF)"/>
            <person name="Walter F."/>
            <person name="Albersmeier A."/>
            <person name="Kalinowski J."/>
            <person name="Ruckert C."/>
        </authorList>
    </citation>
    <scope>NUCLEOTIDE SEQUENCE</scope>
    <source>
        <strain evidence="7">CCM 7086</strain>
    </source>
</reference>
<evidence type="ECO:0000313" key="8">
    <source>
        <dbReference type="Proteomes" id="UP000620266"/>
    </source>
</evidence>
<accession>A0A8J2UMS9</accession>
<dbReference type="PANTHER" id="PTHR43133:SF63">
    <property type="entry name" value="RNA POLYMERASE SIGMA FACTOR FECI-RELATED"/>
    <property type="match status" value="1"/>
</dbReference>
<dbReference type="NCBIfam" id="NF007232">
    <property type="entry name" value="PRK09651.1"/>
    <property type="match status" value="1"/>
</dbReference>
<dbReference type="InterPro" id="IPR039425">
    <property type="entry name" value="RNA_pol_sigma-70-like"/>
</dbReference>
<feature type="domain" description="RNA polymerase sigma factor 70 region 4 type 2" evidence="6">
    <location>
        <begin position="111"/>
        <end position="163"/>
    </location>
</feature>
<evidence type="ECO:0000259" key="6">
    <source>
        <dbReference type="Pfam" id="PF08281"/>
    </source>
</evidence>
<dbReference type="AlphaFoldDB" id="A0A8J2UMS9"/>
<proteinExistence type="inferred from homology"/>
<evidence type="ECO:0000259" key="5">
    <source>
        <dbReference type="Pfam" id="PF04542"/>
    </source>
</evidence>
<protein>
    <submittedName>
        <fullName evidence="7">RNA polymerase sigma factor</fullName>
    </submittedName>
</protein>
<dbReference type="Proteomes" id="UP000620266">
    <property type="component" value="Unassembled WGS sequence"/>
</dbReference>
<dbReference type="PANTHER" id="PTHR43133">
    <property type="entry name" value="RNA POLYMERASE ECF-TYPE SIGMA FACTO"/>
    <property type="match status" value="1"/>
</dbReference>
<dbReference type="NCBIfam" id="TIGR02937">
    <property type="entry name" value="sigma70-ECF"/>
    <property type="match status" value="1"/>
</dbReference>
<dbReference type="Pfam" id="PF08281">
    <property type="entry name" value="Sigma70_r4_2"/>
    <property type="match status" value="1"/>
</dbReference>
<reference evidence="7" key="2">
    <citation type="submission" date="2020-09" db="EMBL/GenBank/DDBJ databases">
        <authorList>
            <person name="Sun Q."/>
            <person name="Sedlacek I."/>
        </authorList>
    </citation>
    <scope>NUCLEOTIDE SEQUENCE</scope>
    <source>
        <strain evidence="7">CCM 7086</strain>
    </source>
</reference>
<dbReference type="Gene3D" id="1.10.10.10">
    <property type="entry name" value="Winged helix-like DNA-binding domain superfamily/Winged helix DNA-binding domain"/>
    <property type="match status" value="1"/>
</dbReference>
<keyword evidence="2" id="KW-0805">Transcription regulation</keyword>
<dbReference type="GO" id="GO:0003677">
    <property type="term" value="F:DNA binding"/>
    <property type="evidence" value="ECO:0007669"/>
    <property type="project" value="InterPro"/>
</dbReference>
<dbReference type="CDD" id="cd06171">
    <property type="entry name" value="Sigma70_r4"/>
    <property type="match status" value="1"/>
</dbReference>
<gene>
    <name evidence="7" type="ORF">GCM10007205_05840</name>
</gene>
<dbReference type="InterPro" id="IPR014284">
    <property type="entry name" value="RNA_pol_sigma-70_dom"/>
</dbReference>
<dbReference type="InterPro" id="IPR036388">
    <property type="entry name" value="WH-like_DNA-bd_sf"/>
</dbReference>
<keyword evidence="3" id="KW-0731">Sigma factor</keyword>
<dbReference type="RefSeq" id="WP_188394657.1">
    <property type="nucleotide sequence ID" value="NZ_BMCG01000001.1"/>
</dbReference>
<dbReference type="Gene3D" id="1.10.1740.10">
    <property type="match status" value="1"/>
</dbReference>